<reference evidence="1 2" key="1">
    <citation type="journal article" date="2019" name="Nat. Ecol. Evol.">
        <title>Megaphylogeny resolves global patterns of mushroom evolution.</title>
        <authorList>
            <person name="Varga T."/>
            <person name="Krizsan K."/>
            <person name="Foldi C."/>
            <person name="Dima B."/>
            <person name="Sanchez-Garcia M."/>
            <person name="Sanchez-Ramirez S."/>
            <person name="Szollosi G.J."/>
            <person name="Szarkandi J.G."/>
            <person name="Papp V."/>
            <person name="Albert L."/>
            <person name="Andreopoulos W."/>
            <person name="Angelini C."/>
            <person name="Antonin V."/>
            <person name="Barry K.W."/>
            <person name="Bougher N.L."/>
            <person name="Buchanan P."/>
            <person name="Buyck B."/>
            <person name="Bense V."/>
            <person name="Catcheside P."/>
            <person name="Chovatia M."/>
            <person name="Cooper J."/>
            <person name="Damon W."/>
            <person name="Desjardin D."/>
            <person name="Finy P."/>
            <person name="Geml J."/>
            <person name="Haridas S."/>
            <person name="Hughes K."/>
            <person name="Justo A."/>
            <person name="Karasinski D."/>
            <person name="Kautmanova I."/>
            <person name="Kiss B."/>
            <person name="Kocsube S."/>
            <person name="Kotiranta H."/>
            <person name="LaButti K.M."/>
            <person name="Lechner B.E."/>
            <person name="Liimatainen K."/>
            <person name="Lipzen A."/>
            <person name="Lukacs Z."/>
            <person name="Mihaltcheva S."/>
            <person name="Morgado L.N."/>
            <person name="Niskanen T."/>
            <person name="Noordeloos M.E."/>
            <person name="Ohm R.A."/>
            <person name="Ortiz-Santana B."/>
            <person name="Ovrebo C."/>
            <person name="Racz N."/>
            <person name="Riley R."/>
            <person name="Savchenko A."/>
            <person name="Shiryaev A."/>
            <person name="Soop K."/>
            <person name="Spirin V."/>
            <person name="Szebenyi C."/>
            <person name="Tomsovsky M."/>
            <person name="Tulloss R.E."/>
            <person name="Uehling J."/>
            <person name="Grigoriev I.V."/>
            <person name="Vagvolgyi C."/>
            <person name="Papp T."/>
            <person name="Martin F.M."/>
            <person name="Miettinen O."/>
            <person name="Hibbett D.S."/>
            <person name="Nagy L.G."/>
        </authorList>
    </citation>
    <scope>NUCLEOTIDE SEQUENCE [LARGE SCALE GENOMIC DNA]</scope>
    <source>
        <strain evidence="1 2">NL-1719</strain>
    </source>
</reference>
<dbReference type="EMBL" id="ML208403">
    <property type="protein sequence ID" value="TFK66511.1"/>
    <property type="molecule type" value="Genomic_DNA"/>
</dbReference>
<accession>A0ACD3ALT3</accession>
<keyword evidence="2" id="KW-1185">Reference proteome</keyword>
<dbReference type="Proteomes" id="UP000308600">
    <property type="component" value="Unassembled WGS sequence"/>
</dbReference>
<evidence type="ECO:0000313" key="2">
    <source>
        <dbReference type="Proteomes" id="UP000308600"/>
    </source>
</evidence>
<protein>
    <submittedName>
        <fullName evidence="1">Uncharacterized protein</fullName>
    </submittedName>
</protein>
<organism evidence="1 2">
    <name type="scientific">Pluteus cervinus</name>
    <dbReference type="NCBI Taxonomy" id="181527"/>
    <lineage>
        <taxon>Eukaryota</taxon>
        <taxon>Fungi</taxon>
        <taxon>Dikarya</taxon>
        <taxon>Basidiomycota</taxon>
        <taxon>Agaricomycotina</taxon>
        <taxon>Agaricomycetes</taxon>
        <taxon>Agaricomycetidae</taxon>
        <taxon>Agaricales</taxon>
        <taxon>Pluteineae</taxon>
        <taxon>Pluteaceae</taxon>
        <taxon>Pluteus</taxon>
    </lineage>
</organism>
<name>A0ACD3ALT3_9AGAR</name>
<proteinExistence type="predicted"/>
<evidence type="ECO:0000313" key="1">
    <source>
        <dbReference type="EMBL" id="TFK66511.1"/>
    </source>
</evidence>
<gene>
    <name evidence="1" type="ORF">BDN72DRAFT_899777</name>
</gene>
<sequence>MLLSGSNIGSATSTIASPITPLSGAITGMMGPPSRMFYHSVFTSITSLPLHRYHTHSLQVQAHRAHYGSTGPTGSTLINSTGSLTNPNNSTGSANSNSNSTTATSGIEFVCIQSTWTWSSLLAAEAGSLRQFMSGVGDTLKEGLTTPSREVPPRTIDTSGDEVLTAKAGV</sequence>